<evidence type="ECO:0000259" key="8">
    <source>
        <dbReference type="Pfam" id="PF10629"/>
    </source>
</evidence>
<comment type="subcellular location">
    <subcellularLocation>
        <location evidence="1">Cytoplasm</location>
        <location evidence="1">Cytoskeleton</location>
        <location evidence="1">Cilium axoneme</location>
    </subcellularLocation>
</comment>
<comment type="similarity">
    <text evidence="6">Belongs to the CIMIP2 family.</text>
</comment>
<name>A0ABP0FGY4_CLALP</name>
<comment type="function">
    <text evidence="5">Microtubule inner protein (MIP) part of the dynein-decorated doublet microtubules (DMTs) in cilia axoneme, which is required for motile cilia beating.</text>
</comment>
<sequence length="279" mass="31885">MLCPDPYYPPGYCGYSPQFQFQFGETYGETTARLLKDPNVAKSGRLVLADIIPKKCHDDCKTNKNEWLRYRKQSWGDRKLIGEMVPGYTGYIPKERGNFGMRYAQSCNEAIAGYTKDRTAYDNKRRSIIHKAPRVPLRAEPKPYVSLNQVDHSVSPYFMNTGDPAKTFMSGYTGFIPRSRSRFGLVYPKLTQESLVDFTKAQQQLKLREMSPLVMQQATLSRNQAKKPKGGQPIYVDNGLLPHYTGYLPGHKFRNGVTFGTSSRYFNAVAHHRNRLQSM</sequence>
<accession>A0ABP0FGY4</accession>
<gene>
    <name evidence="9" type="ORF">CVLEPA_LOCUS9211</name>
</gene>
<dbReference type="InterPro" id="IPR018902">
    <property type="entry name" value="CMI2A-C-like_dom"/>
</dbReference>
<dbReference type="Proteomes" id="UP001642483">
    <property type="component" value="Unassembled WGS sequence"/>
</dbReference>
<evidence type="ECO:0000256" key="4">
    <source>
        <dbReference type="ARBA" id="ARBA00023273"/>
    </source>
</evidence>
<keyword evidence="4" id="KW-0966">Cell projection</keyword>
<feature type="domain" description="Ciliary microtubule inner protein 2A-C-like" evidence="8">
    <location>
        <begin position="5"/>
        <end position="37"/>
    </location>
</feature>
<evidence type="ECO:0000256" key="3">
    <source>
        <dbReference type="ARBA" id="ARBA00023212"/>
    </source>
</evidence>
<protein>
    <recommendedName>
        <fullName evidence="7">Ciliary microtubule inner protein 2B</fullName>
    </recommendedName>
</protein>
<evidence type="ECO:0000256" key="2">
    <source>
        <dbReference type="ARBA" id="ARBA00022490"/>
    </source>
</evidence>
<evidence type="ECO:0000256" key="7">
    <source>
        <dbReference type="ARBA" id="ARBA00041163"/>
    </source>
</evidence>
<evidence type="ECO:0000256" key="5">
    <source>
        <dbReference type="ARBA" id="ARBA00035003"/>
    </source>
</evidence>
<dbReference type="EMBL" id="CAWYQH010000057">
    <property type="protein sequence ID" value="CAK8678938.1"/>
    <property type="molecule type" value="Genomic_DNA"/>
</dbReference>
<organism evidence="9 10">
    <name type="scientific">Clavelina lepadiformis</name>
    <name type="common">Light-bulb sea squirt</name>
    <name type="synonym">Ascidia lepadiformis</name>
    <dbReference type="NCBI Taxonomy" id="159417"/>
    <lineage>
        <taxon>Eukaryota</taxon>
        <taxon>Metazoa</taxon>
        <taxon>Chordata</taxon>
        <taxon>Tunicata</taxon>
        <taxon>Ascidiacea</taxon>
        <taxon>Aplousobranchia</taxon>
        <taxon>Clavelinidae</taxon>
        <taxon>Clavelina</taxon>
    </lineage>
</organism>
<reference evidence="9 10" key="1">
    <citation type="submission" date="2024-02" db="EMBL/GenBank/DDBJ databases">
        <authorList>
            <person name="Daric V."/>
            <person name="Darras S."/>
        </authorList>
    </citation>
    <scope>NUCLEOTIDE SEQUENCE [LARGE SCALE GENOMIC DNA]</scope>
</reference>
<evidence type="ECO:0000256" key="1">
    <source>
        <dbReference type="ARBA" id="ARBA00004430"/>
    </source>
</evidence>
<evidence type="ECO:0000313" key="9">
    <source>
        <dbReference type="EMBL" id="CAK8678938.1"/>
    </source>
</evidence>
<evidence type="ECO:0000313" key="10">
    <source>
        <dbReference type="Proteomes" id="UP001642483"/>
    </source>
</evidence>
<comment type="caution">
    <text evidence="9">The sequence shown here is derived from an EMBL/GenBank/DDBJ whole genome shotgun (WGS) entry which is preliminary data.</text>
</comment>
<dbReference type="PANTHER" id="PTHR22146:SF8">
    <property type="entry name" value="PROTEIN FAM166B"/>
    <property type="match status" value="1"/>
</dbReference>
<keyword evidence="2" id="KW-0963">Cytoplasm</keyword>
<dbReference type="PANTHER" id="PTHR22146">
    <property type="entry name" value="CAT EYE SYNDROME CRITICAL REGION PROTEIN 6"/>
    <property type="match status" value="1"/>
</dbReference>
<evidence type="ECO:0000256" key="6">
    <source>
        <dbReference type="ARBA" id="ARBA00035661"/>
    </source>
</evidence>
<keyword evidence="3" id="KW-0206">Cytoskeleton</keyword>
<dbReference type="Pfam" id="PF10629">
    <property type="entry name" value="CMI2B-like"/>
    <property type="match status" value="1"/>
</dbReference>
<keyword evidence="10" id="KW-1185">Reference proteome</keyword>
<proteinExistence type="inferred from homology"/>